<dbReference type="CDD" id="cd04818">
    <property type="entry name" value="PA_subtilisin_1"/>
    <property type="match status" value="1"/>
</dbReference>
<feature type="domain" description="Secretion system C-terminal sorting" evidence="14">
    <location>
        <begin position="836"/>
        <end position="908"/>
    </location>
</feature>
<evidence type="ECO:0000256" key="1">
    <source>
        <dbReference type="ARBA" id="ARBA00001947"/>
    </source>
</evidence>
<dbReference type="SUPFAM" id="SSF55486">
    <property type="entry name" value="Metalloproteases ('zincins'), catalytic domain"/>
    <property type="match status" value="1"/>
</dbReference>
<dbReference type="GO" id="GO:0005615">
    <property type="term" value="C:extracellular space"/>
    <property type="evidence" value="ECO:0007669"/>
    <property type="project" value="InterPro"/>
</dbReference>
<keyword evidence="6" id="KW-0479">Metal-binding</keyword>
<evidence type="ECO:0000256" key="2">
    <source>
        <dbReference type="ARBA" id="ARBA00004613"/>
    </source>
</evidence>
<evidence type="ECO:0000256" key="4">
    <source>
        <dbReference type="ARBA" id="ARBA00022525"/>
    </source>
</evidence>
<dbReference type="PANTHER" id="PTHR33478">
    <property type="entry name" value="EXTRACELLULAR METALLOPROTEINASE MEP"/>
    <property type="match status" value="1"/>
</dbReference>
<dbReference type="GO" id="GO:0004222">
    <property type="term" value="F:metalloendopeptidase activity"/>
    <property type="evidence" value="ECO:0007669"/>
    <property type="project" value="InterPro"/>
</dbReference>
<keyword evidence="4" id="KW-0964">Secreted</keyword>
<evidence type="ECO:0000256" key="10">
    <source>
        <dbReference type="ARBA" id="ARBA00023049"/>
    </source>
</evidence>
<dbReference type="InterPro" id="IPR027268">
    <property type="entry name" value="Peptidase_M4/M1_CTD_sf"/>
</dbReference>
<dbReference type="Pfam" id="PF02225">
    <property type="entry name" value="PA"/>
    <property type="match status" value="1"/>
</dbReference>
<evidence type="ECO:0000313" key="16">
    <source>
        <dbReference type="Proteomes" id="UP000199354"/>
    </source>
</evidence>
<keyword evidence="10" id="KW-0482">Metalloprotease</keyword>
<dbReference type="Gene3D" id="3.10.170.10">
    <property type="match status" value="1"/>
</dbReference>
<dbReference type="InterPro" id="IPR050371">
    <property type="entry name" value="Fungal_virulence_M36"/>
</dbReference>
<dbReference type="InterPro" id="IPR003137">
    <property type="entry name" value="PA_domain"/>
</dbReference>
<gene>
    <name evidence="15" type="ORF">SAMN02927903_02316</name>
</gene>
<keyword evidence="11" id="KW-0865">Zymogen</keyword>
<dbReference type="InterPro" id="IPR001842">
    <property type="entry name" value="Peptidase_M36"/>
</dbReference>
<dbReference type="GO" id="GO:0006508">
    <property type="term" value="P:proteolysis"/>
    <property type="evidence" value="ECO:0007669"/>
    <property type="project" value="UniProtKB-KW"/>
</dbReference>
<evidence type="ECO:0000256" key="3">
    <source>
        <dbReference type="ARBA" id="ARBA00006006"/>
    </source>
</evidence>
<keyword evidence="16" id="KW-1185">Reference proteome</keyword>
<dbReference type="PANTHER" id="PTHR33478:SF1">
    <property type="entry name" value="EXTRACELLULAR METALLOPROTEINASE MEP"/>
    <property type="match status" value="1"/>
</dbReference>
<evidence type="ECO:0000256" key="5">
    <source>
        <dbReference type="ARBA" id="ARBA00022670"/>
    </source>
</evidence>
<evidence type="ECO:0000256" key="8">
    <source>
        <dbReference type="ARBA" id="ARBA00022801"/>
    </source>
</evidence>
<dbReference type="AlphaFoldDB" id="A0A1G5IN50"/>
<evidence type="ECO:0000256" key="9">
    <source>
        <dbReference type="ARBA" id="ARBA00022833"/>
    </source>
</evidence>
<dbReference type="InterPro" id="IPR046450">
    <property type="entry name" value="PA_dom_sf"/>
</dbReference>
<accession>A0A1G5IN50</accession>
<keyword evidence="8" id="KW-0378">Hydrolase</keyword>
<dbReference type="InterPro" id="IPR026444">
    <property type="entry name" value="Secre_tail"/>
</dbReference>
<keyword evidence="7 12" id="KW-0732">Signal</keyword>
<dbReference type="SUPFAM" id="SSF52025">
    <property type="entry name" value="PA domain"/>
    <property type="match status" value="1"/>
</dbReference>
<comment type="subcellular location">
    <subcellularLocation>
        <location evidence="2">Secreted</location>
    </subcellularLocation>
</comment>
<evidence type="ECO:0000259" key="13">
    <source>
        <dbReference type="Pfam" id="PF02225"/>
    </source>
</evidence>
<dbReference type="Pfam" id="PF18962">
    <property type="entry name" value="Por_Secre_tail"/>
    <property type="match status" value="1"/>
</dbReference>
<comment type="cofactor">
    <cofactor evidence="1">
        <name>Zn(2+)</name>
        <dbReference type="ChEBI" id="CHEBI:29105"/>
    </cofactor>
</comment>
<organism evidence="15 16">
    <name type="scientific">Flavobacterium caeni</name>
    <dbReference type="NCBI Taxonomy" id="490189"/>
    <lineage>
        <taxon>Bacteria</taxon>
        <taxon>Pseudomonadati</taxon>
        <taxon>Bacteroidota</taxon>
        <taxon>Flavobacteriia</taxon>
        <taxon>Flavobacteriales</taxon>
        <taxon>Flavobacteriaceae</taxon>
        <taxon>Flavobacterium</taxon>
    </lineage>
</organism>
<evidence type="ECO:0000256" key="12">
    <source>
        <dbReference type="SAM" id="SignalP"/>
    </source>
</evidence>
<reference evidence="15 16" key="1">
    <citation type="submission" date="2016-10" db="EMBL/GenBank/DDBJ databases">
        <authorList>
            <person name="de Groot N.N."/>
        </authorList>
    </citation>
    <scope>NUCLEOTIDE SEQUENCE [LARGE SCALE GENOMIC DNA]</scope>
    <source>
        <strain evidence="15 16">CGMCC 1.7031</strain>
    </source>
</reference>
<dbReference type="STRING" id="490189.SAMN02927903_02316"/>
<proteinExistence type="inferred from homology"/>
<sequence length="910" mass="99026">MFVNQKTLILMKKITLLGVFLLSVAGFAQTGKQKIQAYFEQNLAKYGLTSQDVSDLNIRSEVYGNGSKVTSYRVVQRYQGTDLHQIEASVAIKDGEIFRVESAFLNNIASKVNVAQPSLSVTEALARAYSDLGVSGANFSITASESNKNLTLADGLQEDHILARLVYFPVDRDHLKLAWQYDFYQPGTNNYWTTSVDATNGQIIKKENQLLSCNFGGKHHDHKAVSKSFNFTNKAFTGGETMMEAQGGTYRVLPYNIESPNHGSFQLVSNPEFTASSPNGWHNASNSIGGTTPAQMYQNTRGNNTYAREDPTANNALNNFSPNGGATLTFDFPYVGEHQQPTEYTSAAVTNLFYTVNVIHDIWYQYGFNEAAKNFQAQNYGLGGTQTGTGDYILADAQDGYSQTEATLNNANFTPTAEGVRPRVQMFLWNAGAPPTEYLTINTPASIAGPRVATTNVFEGTDRIPVPTAPNGIVSDLVLYTNDANNGTTTPGDPITVHNACIPPSNAFDISGKIALIRRGNCNFSNKVKNAQDAGALAVIVYDTVPNNPVRLSMSSTGILGITIPAIFVTREIGEEMVAAMATETVNVKLETPADLYLFADGDFDNVIIGHEIGHGISNRLIGAGAAGCMSNAESMGEGWSDWIGLLLQMKTGDTGPDAKTIGTFVWNEDPIFGAGLREFPYSTDMTVNPRTFADSNWPVPADPADTTYRYVVGEFWASVLWDLTWAFVDEYGFDPNIYTGTGGNNMVMQLMVDAMKMAPACNTGNMIGFRDIIFATDQAATGGANYNMMAEVFRRRGMGLNATGGSPTNSNDQTEDFTAFPLSSKSFTKDTLVKVYPNPSDAIFNVRIAQFNGSVDMQVVDLNGRVVFSQTESNFNVEKSINLGHLAKGVYVLKVNTADFNYSDKIILK</sequence>
<dbReference type="Gene3D" id="1.10.390.10">
    <property type="entry name" value="Neutral Protease Domain 2"/>
    <property type="match status" value="1"/>
</dbReference>
<keyword evidence="9" id="KW-0862">Zinc</keyword>
<feature type="signal peptide" evidence="12">
    <location>
        <begin position="1"/>
        <end position="28"/>
    </location>
</feature>
<evidence type="ECO:0000256" key="6">
    <source>
        <dbReference type="ARBA" id="ARBA00022723"/>
    </source>
</evidence>
<feature type="domain" description="PA" evidence="13">
    <location>
        <begin position="499"/>
        <end position="576"/>
    </location>
</feature>
<dbReference type="Proteomes" id="UP000199354">
    <property type="component" value="Unassembled WGS sequence"/>
</dbReference>
<dbReference type="EMBL" id="FMVF01000010">
    <property type="protein sequence ID" value="SCY77009.1"/>
    <property type="molecule type" value="Genomic_DNA"/>
</dbReference>
<protein>
    <submittedName>
        <fullName evidence="15">Por secretion system C-terminal sorting domain-containing protein</fullName>
    </submittedName>
</protein>
<dbReference type="Pfam" id="PF02128">
    <property type="entry name" value="Peptidase_M36"/>
    <property type="match status" value="1"/>
</dbReference>
<evidence type="ECO:0000259" key="14">
    <source>
        <dbReference type="Pfam" id="PF18962"/>
    </source>
</evidence>
<keyword evidence="5" id="KW-0645">Protease</keyword>
<feature type="chain" id="PRO_5011454699" evidence="12">
    <location>
        <begin position="29"/>
        <end position="910"/>
    </location>
</feature>
<dbReference type="Gene3D" id="3.50.30.30">
    <property type="match status" value="1"/>
</dbReference>
<name>A0A1G5IN50_9FLAO</name>
<evidence type="ECO:0000256" key="7">
    <source>
        <dbReference type="ARBA" id="ARBA00022729"/>
    </source>
</evidence>
<evidence type="ECO:0000256" key="11">
    <source>
        <dbReference type="ARBA" id="ARBA00023145"/>
    </source>
</evidence>
<evidence type="ECO:0000313" key="15">
    <source>
        <dbReference type="EMBL" id="SCY77009.1"/>
    </source>
</evidence>
<comment type="similarity">
    <text evidence="3">Belongs to the peptidase M36 family.</text>
</comment>
<dbReference type="GO" id="GO:0008270">
    <property type="term" value="F:zinc ion binding"/>
    <property type="evidence" value="ECO:0007669"/>
    <property type="project" value="InterPro"/>
</dbReference>
<dbReference type="NCBIfam" id="TIGR04183">
    <property type="entry name" value="Por_Secre_tail"/>
    <property type="match status" value="1"/>
</dbReference>